<sequence>MKDDVIPLEYHPGIFDKYKNNTNLDDWCDGFPDVMCGLGFDMDAGESFLAFKESCGLHIKPANNRRNEYRNILYLLEHAERQIIGNYLFSEWRYFTHWSLGGYDEYDSDLCIRILNLLESTYIEKE</sequence>
<gene>
    <name evidence="1" type="ORF">SAMN02745725_02706</name>
</gene>
<dbReference type="RefSeq" id="WP_072918950.1">
    <property type="nucleotide sequence ID" value="NZ_FQYQ01000026.1"/>
</dbReference>
<dbReference type="Proteomes" id="UP000184185">
    <property type="component" value="Unassembled WGS sequence"/>
</dbReference>
<name>A0A1M6JW84_PSEXY</name>
<dbReference type="OrthoDB" id="7503989at2"/>
<accession>A0A1M6JW84</accession>
<evidence type="ECO:0000313" key="1">
    <source>
        <dbReference type="EMBL" id="SHJ50971.1"/>
    </source>
</evidence>
<keyword evidence="2" id="KW-1185">Reference proteome</keyword>
<evidence type="ECO:0000313" key="2">
    <source>
        <dbReference type="Proteomes" id="UP000184185"/>
    </source>
</evidence>
<protein>
    <submittedName>
        <fullName evidence="1">Uncharacterized protein</fullName>
    </submittedName>
</protein>
<dbReference type="EMBL" id="FQYQ01000026">
    <property type="protein sequence ID" value="SHJ50971.1"/>
    <property type="molecule type" value="Genomic_DNA"/>
</dbReference>
<proteinExistence type="predicted"/>
<reference evidence="1 2" key="1">
    <citation type="submission" date="2016-11" db="EMBL/GenBank/DDBJ databases">
        <authorList>
            <person name="Jaros S."/>
            <person name="Januszkiewicz K."/>
            <person name="Wedrychowicz H."/>
        </authorList>
    </citation>
    <scope>NUCLEOTIDE SEQUENCE [LARGE SCALE GENOMIC DNA]</scope>
    <source>
        <strain evidence="1 2">DSM 14809</strain>
    </source>
</reference>
<dbReference type="AlphaFoldDB" id="A0A1M6JW84"/>
<organism evidence="1 2">
    <name type="scientific">Pseudobutyrivibrio xylanivorans DSM 14809</name>
    <dbReference type="NCBI Taxonomy" id="1123012"/>
    <lineage>
        <taxon>Bacteria</taxon>
        <taxon>Bacillati</taxon>
        <taxon>Bacillota</taxon>
        <taxon>Clostridia</taxon>
        <taxon>Lachnospirales</taxon>
        <taxon>Lachnospiraceae</taxon>
        <taxon>Pseudobutyrivibrio</taxon>
    </lineage>
</organism>